<organism evidence="2 3">
    <name type="scientific">Vibrio phage ICP1</name>
    <dbReference type="NCBI Taxonomy" id="979525"/>
    <lineage>
        <taxon>Viruses</taxon>
        <taxon>Duplodnaviria</taxon>
        <taxon>Heunggongvirae</taxon>
        <taxon>Uroviricota</taxon>
        <taxon>Caudoviricetes</taxon>
        <taxon>Mohonavirus</taxon>
        <taxon>Mohonavirus ICP1</taxon>
    </lineage>
</organism>
<keyword evidence="3" id="KW-1185">Reference proteome</keyword>
<feature type="domain" description="Cyanophage baseplate Pam3 plug gp18" evidence="1">
    <location>
        <begin position="4"/>
        <end position="122"/>
    </location>
</feature>
<dbReference type="KEGG" id="vg:10228556"/>
<protein>
    <submittedName>
        <fullName evidence="2">Uncharacterized protein ORF77</fullName>
    </submittedName>
</protein>
<accession>F1D199</accession>
<proteinExistence type="predicted"/>
<evidence type="ECO:0000259" key="1">
    <source>
        <dbReference type="Pfam" id="PF22479"/>
    </source>
</evidence>
<dbReference type="Pfam" id="PF22479">
    <property type="entry name" value="Pam3_gp18"/>
    <property type="match status" value="1"/>
</dbReference>
<dbReference type="EMBL" id="HQ641347">
    <property type="protein sequence ID" value="ADX87893.1"/>
    <property type="molecule type" value="Genomic_DNA"/>
</dbReference>
<dbReference type="GeneID" id="10228556"/>
<evidence type="ECO:0000313" key="3">
    <source>
        <dbReference type="Proteomes" id="UP000007502"/>
    </source>
</evidence>
<gene>
    <name evidence="2" type="primary">ORF77</name>
</gene>
<name>F1D199_9CAUD</name>
<dbReference type="RefSeq" id="YP_004251018.1">
    <property type="nucleotide sequence ID" value="NC_015157.1"/>
</dbReference>
<dbReference type="InterPro" id="IPR054252">
    <property type="entry name" value="Pam3_gp18"/>
</dbReference>
<sequence>MATNIRVDGDIYNQTRDFTFDGVVYILNIRWNDSALIRGANNSGWMVTLADKDLYQQEGLSENSIILASQKLMHNQNIFENFYYLNIPTGALVAFDTEGNGDKEVTKYNFGEERRYQLKYFSKTEFDELNQELFGVS</sequence>
<evidence type="ECO:0000313" key="2">
    <source>
        <dbReference type="EMBL" id="ADX87893.1"/>
    </source>
</evidence>
<reference evidence="2 3" key="1">
    <citation type="journal article" date="2011" name="MBio">
        <title>Evidence of a dominant lineage of Vibrio cholerae-specific lytic bacteriophages shed by cholera patients over a 10-year period in Dhaka, Bangladesh.</title>
        <authorList>
            <person name="Seed K.D."/>
            <person name="Bodi K.L."/>
            <person name="Kropinski A.M."/>
            <person name="Ackermann H.W."/>
            <person name="Calderwood S.B."/>
            <person name="Qadri F."/>
            <person name="Camilli A."/>
        </authorList>
    </citation>
    <scope>NUCLEOTIDE SEQUENCE [LARGE SCALE GENOMIC DNA]</scope>
</reference>
<dbReference type="Proteomes" id="UP000007502">
    <property type="component" value="Segment"/>
</dbReference>